<dbReference type="Proteomes" id="UP001429580">
    <property type="component" value="Unassembled WGS sequence"/>
</dbReference>
<organism evidence="2 3">
    <name type="scientific">Pseudochelatococcus lubricantis</name>
    <dbReference type="NCBI Taxonomy" id="1538102"/>
    <lineage>
        <taxon>Bacteria</taxon>
        <taxon>Pseudomonadati</taxon>
        <taxon>Pseudomonadota</taxon>
        <taxon>Alphaproteobacteria</taxon>
        <taxon>Hyphomicrobiales</taxon>
        <taxon>Chelatococcaceae</taxon>
        <taxon>Pseudochelatococcus</taxon>
    </lineage>
</organism>
<dbReference type="InterPro" id="IPR007791">
    <property type="entry name" value="DjlA_N"/>
</dbReference>
<name>A0ABX0UV09_9HYPH</name>
<protein>
    <submittedName>
        <fullName evidence="2">Tellurite resistance protein B-like protein</fullName>
    </submittedName>
</protein>
<dbReference type="Gene3D" id="1.10.3680.10">
    <property type="entry name" value="TerB-like"/>
    <property type="match status" value="1"/>
</dbReference>
<feature type="domain" description="Co-chaperone DjlA N-terminal" evidence="1">
    <location>
        <begin position="37"/>
        <end position="152"/>
    </location>
</feature>
<dbReference type="RefSeq" id="WP_166947508.1">
    <property type="nucleotide sequence ID" value="NZ_JAASQI010000001.1"/>
</dbReference>
<dbReference type="CDD" id="cd07313">
    <property type="entry name" value="terB_like_2"/>
    <property type="match status" value="1"/>
</dbReference>
<proteinExistence type="predicted"/>
<dbReference type="Pfam" id="PF05099">
    <property type="entry name" value="TerB"/>
    <property type="match status" value="1"/>
</dbReference>
<keyword evidence="3" id="KW-1185">Reference proteome</keyword>
<dbReference type="SUPFAM" id="SSF158682">
    <property type="entry name" value="TerB-like"/>
    <property type="match status" value="1"/>
</dbReference>
<comment type="caution">
    <text evidence="2">The sequence shown here is derived from an EMBL/GenBank/DDBJ whole genome shotgun (WGS) entry which is preliminary data.</text>
</comment>
<dbReference type="EMBL" id="JAASQI010000001">
    <property type="protein sequence ID" value="NIJ56218.1"/>
    <property type="molecule type" value="Genomic_DNA"/>
</dbReference>
<reference evidence="2 3" key="1">
    <citation type="submission" date="2020-03" db="EMBL/GenBank/DDBJ databases">
        <title>Genomic Encyclopedia of Type Strains, Phase IV (KMG-IV): sequencing the most valuable type-strain genomes for metagenomic binning, comparative biology and taxonomic classification.</title>
        <authorList>
            <person name="Goeker M."/>
        </authorList>
    </citation>
    <scope>NUCLEOTIDE SEQUENCE [LARGE SCALE GENOMIC DNA]</scope>
    <source>
        <strain evidence="2 3">DSM 103870</strain>
    </source>
</reference>
<gene>
    <name evidence="2" type="ORF">FHS82_000031</name>
</gene>
<evidence type="ECO:0000313" key="2">
    <source>
        <dbReference type="EMBL" id="NIJ56218.1"/>
    </source>
</evidence>
<dbReference type="InterPro" id="IPR029024">
    <property type="entry name" value="TerB-like"/>
</dbReference>
<evidence type="ECO:0000259" key="1">
    <source>
        <dbReference type="Pfam" id="PF05099"/>
    </source>
</evidence>
<accession>A0ABX0UV09</accession>
<evidence type="ECO:0000313" key="3">
    <source>
        <dbReference type="Proteomes" id="UP001429580"/>
    </source>
</evidence>
<sequence length="159" mass="17400">MASPSGLFSLFDNAVKRFLPTQVSTSPAPGVPEPALTALAAVLVHVARVDGVIVKRERDYLVNVLVGRFGLQPADAGALLEKAQDAEQDPVGIVGVLRPLRREMDREERKRLIRTAWDVARVDGAVHAFEDDAIWRSARLLDLTEPEITALREEALAGR</sequence>